<keyword evidence="5" id="KW-1185">Reference proteome</keyword>
<dbReference type="GO" id="GO:0031267">
    <property type="term" value="F:small GTPase binding"/>
    <property type="evidence" value="ECO:0007669"/>
    <property type="project" value="TreeGrafter"/>
</dbReference>
<comment type="caution">
    <text evidence="4">The sequence shown here is derived from an EMBL/GenBank/DDBJ whole genome shotgun (WGS) entry which is preliminary data.</text>
</comment>
<keyword evidence="1" id="KW-0433">Leucine-rich repeat</keyword>
<feature type="region of interest" description="Disordered" evidence="3">
    <location>
        <begin position="68"/>
        <end position="91"/>
    </location>
</feature>
<proteinExistence type="predicted"/>
<dbReference type="AlphaFoldDB" id="A0A9K3PHE1"/>
<evidence type="ECO:0000313" key="5">
    <source>
        <dbReference type="Proteomes" id="UP000693970"/>
    </source>
</evidence>
<dbReference type="EMBL" id="JAGRRH010000020">
    <property type="protein sequence ID" value="KAG7347742.1"/>
    <property type="molecule type" value="Genomic_DNA"/>
</dbReference>
<evidence type="ECO:0000256" key="1">
    <source>
        <dbReference type="ARBA" id="ARBA00022614"/>
    </source>
</evidence>
<accession>A0A9K3PHE1</accession>
<dbReference type="GO" id="GO:0005096">
    <property type="term" value="F:GTPase activator activity"/>
    <property type="evidence" value="ECO:0007669"/>
    <property type="project" value="InterPro"/>
</dbReference>
<gene>
    <name evidence="4" type="ORF">IV203_016447</name>
</gene>
<dbReference type="GO" id="GO:0005634">
    <property type="term" value="C:nucleus"/>
    <property type="evidence" value="ECO:0007669"/>
    <property type="project" value="TreeGrafter"/>
</dbReference>
<organism evidence="4 5">
    <name type="scientific">Nitzschia inconspicua</name>
    <dbReference type="NCBI Taxonomy" id="303405"/>
    <lineage>
        <taxon>Eukaryota</taxon>
        <taxon>Sar</taxon>
        <taxon>Stramenopiles</taxon>
        <taxon>Ochrophyta</taxon>
        <taxon>Bacillariophyta</taxon>
        <taxon>Bacillariophyceae</taxon>
        <taxon>Bacillariophycidae</taxon>
        <taxon>Bacillariales</taxon>
        <taxon>Bacillariaceae</taxon>
        <taxon>Nitzschia</taxon>
    </lineage>
</organism>
<protein>
    <submittedName>
        <fullName evidence="4">Leucine rich repeat LRR-containing protein</fullName>
    </submittedName>
</protein>
<evidence type="ECO:0000256" key="3">
    <source>
        <dbReference type="SAM" id="MobiDB-lite"/>
    </source>
</evidence>
<dbReference type="PANTHER" id="PTHR24113:SF12">
    <property type="entry name" value="RAN GTPASE-ACTIVATING PROTEIN 1"/>
    <property type="match status" value="1"/>
</dbReference>
<name>A0A9K3PHE1_9STRA</name>
<feature type="region of interest" description="Disordered" evidence="3">
    <location>
        <begin position="1"/>
        <end position="30"/>
    </location>
</feature>
<dbReference type="PANTHER" id="PTHR24113">
    <property type="entry name" value="RAN GTPASE-ACTIVATING PROTEIN 1"/>
    <property type="match status" value="1"/>
</dbReference>
<dbReference type="GO" id="GO:0006913">
    <property type="term" value="P:nucleocytoplasmic transport"/>
    <property type="evidence" value="ECO:0007669"/>
    <property type="project" value="TreeGrafter"/>
</dbReference>
<dbReference type="Proteomes" id="UP000693970">
    <property type="component" value="Unassembled WGS sequence"/>
</dbReference>
<keyword evidence="2" id="KW-0677">Repeat</keyword>
<dbReference type="OrthoDB" id="120976at2759"/>
<feature type="compositionally biased region" description="Polar residues" evidence="3">
    <location>
        <begin position="1"/>
        <end position="12"/>
    </location>
</feature>
<feature type="compositionally biased region" description="Basic residues" evidence="3">
    <location>
        <begin position="17"/>
        <end position="27"/>
    </location>
</feature>
<reference evidence="4" key="2">
    <citation type="submission" date="2021-04" db="EMBL/GenBank/DDBJ databases">
        <authorList>
            <person name="Podell S."/>
        </authorList>
    </citation>
    <scope>NUCLEOTIDE SEQUENCE</scope>
    <source>
        <strain evidence="4">Hildebrandi</strain>
    </source>
</reference>
<evidence type="ECO:0000313" key="4">
    <source>
        <dbReference type="EMBL" id="KAG7347742.1"/>
    </source>
</evidence>
<dbReference type="InterPro" id="IPR001611">
    <property type="entry name" value="Leu-rich_rpt"/>
</dbReference>
<dbReference type="GO" id="GO:0005829">
    <property type="term" value="C:cytosol"/>
    <property type="evidence" value="ECO:0007669"/>
    <property type="project" value="TreeGrafter"/>
</dbReference>
<dbReference type="SMART" id="SM00368">
    <property type="entry name" value="LRR_RI"/>
    <property type="match status" value="5"/>
</dbReference>
<reference evidence="4" key="1">
    <citation type="journal article" date="2021" name="Sci. Rep.">
        <title>Diploid genomic architecture of Nitzschia inconspicua, an elite biomass production diatom.</title>
        <authorList>
            <person name="Oliver A."/>
            <person name="Podell S."/>
            <person name="Pinowska A."/>
            <person name="Traller J.C."/>
            <person name="Smith S.R."/>
            <person name="McClure R."/>
            <person name="Beliaev A."/>
            <person name="Bohutskyi P."/>
            <person name="Hill E.A."/>
            <person name="Rabines A."/>
            <person name="Zheng H."/>
            <person name="Allen L.Z."/>
            <person name="Kuo A."/>
            <person name="Grigoriev I.V."/>
            <person name="Allen A.E."/>
            <person name="Hazlebeck D."/>
            <person name="Allen E.E."/>
        </authorList>
    </citation>
    <scope>NUCLEOTIDE SEQUENCE</scope>
    <source>
        <strain evidence="4">Hildebrandi</strain>
    </source>
</reference>
<dbReference type="GO" id="GO:0048471">
    <property type="term" value="C:perinuclear region of cytoplasm"/>
    <property type="evidence" value="ECO:0007669"/>
    <property type="project" value="TreeGrafter"/>
</dbReference>
<evidence type="ECO:0000256" key="2">
    <source>
        <dbReference type="ARBA" id="ARBA00022737"/>
    </source>
</evidence>
<dbReference type="InterPro" id="IPR027038">
    <property type="entry name" value="RanGap"/>
</dbReference>
<sequence length="616" mass="69174">MSLSVSPSSADTDTFRRRPRPKRHSKQQQHQYILPKYITASNGLTISRQLTKWIQSGHELDVLVLRGPSQSNSSRTRDDANEFSPSQGVGFDEEDGGIPPYLVGLLQDLILSKPHWKKIEFSGKTPHATERILQSTMILREGTTRSIDFNNDTTRRKGKRKECRSRVYVPQLDKLVVEHATDRILNTVADMLNPSHESCSRSPSSEGSIVASATVHRLALRWTEFSVAAVQALSRGLIPHPTVNFPPNFTRTPLRGLFLTGSTFADDAVPLFSDMLSSVTSLEELALSDCHLEDDEVSIIVRALFDTPHPRLKSLDVSCNFVQEEATMALAQLISQRSRLLNDAAEISKNSFVSLLSLDINNQDVWDNREYLEPLMEALAGIDRKVLERTKGTTIVEEQNACSTYNTAVESIDWSHNFLDDNHIRTLCRCFSLSASRLMNINLHKLVLRGNSIADDGVGYIAEALPAMQYLSVLDLRLNPKITDNGVHTLSEALRQLHTRIAIGNFKDNIDSRNDSKRVAGGQSLWHIFIDQPSQSFLMQLVLHRAGRTRLLYQEGKGHPVQANLWPLVLERANRCCIRADVDSFDEEVCIHGIYPADLIFELFRLGHASMLDCCQ</sequence>
<dbReference type="Pfam" id="PF13516">
    <property type="entry name" value="LRR_6"/>
    <property type="match status" value="2"/>
</dbReference>